<proteinExistence type="predicted"/>
<keyword evidence="1" id="KW-0175">Coiled coil</keyword>
<evidence type="ECO:0000256" key="2">
    <source>
        <dbReference type="SAM" id="MobiDB-lite"/>
    </source>
</evidence>
<dbReference type="GO" id="GO:0061630">
    <property type="term" value="F:ubiquitin protein ligase activity"/>
    <property type="evidence" value="ECO:0007669"/>
    <property type="project" value="TreeGrafter"/>
</dbReference>
<dbReference type="EMBL" id="HBGJ01026330">
    <property type="protein sequence ID" value="CAD9258442.1"/>
    <property type="molecule type" value="Transcribed_RNA"/>
</dbReference>
<dbReference type="GO" id="GO:0007265">
    <property type="term" value="P:Ras protein signal transduction"/>
    <property type="evidence" value="ECO:0007669"/>
    <property type="project" value="TreeGrafter"/>
</dbReference>
<feature type="coiled-coil region" evidence="1">
    <location>
        <begin position="4"/>
        <end position="31"/>
    </location>
</feature>
<dbReference type="PANTHER" id="PTHR24007:SF7">
    <property type="entry name" value="BRCA1-ASSOCIATED PROTEIN"/>
    <property type="match status" value="1"/>
</dbReference>
<organism evidence="3">
    <name type="scientific">Phaeomonas parva</name>
    <dbReference type="NCBI Taxonomy" id="124430"/>
    <lineage>
        <taxon>Eukaryota</taxon>
        <taxon>Sar</taxon>
        <taxon>Stramenopiles</taxon>
        <taxon>Ochrophyta</taxon>
        <taxon>Pinguiophyceae</taxon>
        <taxon>Pinguiochrysidales</taxon>
        <taxon>Pinguiochrysidaceae</taxon>
        <taxon>Phaeomonas</taxon>
    </lineage>
</organism>
<protein>
    <submittedName>
        <fullName evidence="3">Uncharacterized protein</fullName>
    </submittedName>
</protein>
<reference evidence="3" key="1">
    <citation type="submission" date="2021-01" db="EMBL/GenBank/DDBJ databases">
        <authorList>
            <person name="Corre E."/>
            <person name="Pelletier E."/>
            <person name="Niang G."/>
            <person name="Scheremetjew M."/>
            <person name="Finn R."/>
            <person name="Kale V."/>
            <person name="Holt S."/>
            <person name="Cochrane G."/>
            <person name="Meng A."/>
            <person name="Brown T."/>
            <person name="Cohen L."/>
        </authorList>
    </citation>
    <scope>NUCLEOTIDE SEQUENCE</scope>
    <source>
        <strain evidence="3">CCMP2877</strain>
    </source>
</reference>
<feature type="region of interest" description="Disordered" evidence="2">
    <location>
        <begin position="84"/>
        <end position="123"/>
    </location>
</feature>
<evidence type="ECO:0000256" key="1">
    <source>
        <dbReference type="SAM" id="Coils"/>
    </source>
</evidence>
<gene>
    <name evidence="3" type="ORF">PPAR1163_LOCUS16813</name>
    <name evidence="4" type="ORF">PPAR1163_LOCUS16814</name>
</gene>
<dbReference type="AlphaFoldDB" id="A0A6U4H0Z8"/>
<evidence type="ECO:0000313" key="4">
    <source>
        <dbReference type="EMBL" id="CAD9258442.1"/>
    </source>
</evidence>
<evidence type="ECO:0000313" key="3">
    <source>
        <dbReference type="EMBL" id="CAD9258441.1"/>
    </source>
</evidence>
<accession>A0A6U4H0Z8</accession>
<name>A0A6U4H0Z8_9STRA</name>
<sequence length="123" mass="13701">MEAARGRTQEIEELREENRRLLESEKTMRDAVMDFRVRRAQARSRIDATLADLQAQVEDLAFYVKAQMKVDASPHRDEVREGAVLVGVDEDRADAASSRGAGGSGRKAKGSAGKSKSKKKKRR</sequence>
<dbReference type="EMBL" id="HBGJ01026329">
    <property type="protein sequence ID" value="CAD9258441.1"/>
    <property type="molecule type" value="Transcribed_RNA"/>
</dbReference>
<dbReference type="PANTHER" id="PTHR24007">
    <property type="entry name" value="BRCA1-ASSOCIATED PROTEIN"/>
    <property type="match status" value="1"/>
</dbReference>
<dbReference type="GO" id="GO:0005737">
    <property type="term" value="C:cytoplasm"/>
    <property type="evidence" value="ECO:0007669"/>
    <property type="project" value="TreeGrafter"/>
</dbReference>
<dbReference type="GO" id="GO:0016567">
    <property type="term" value="P:protein ubiquitination"/>
    <property type="evidence" value="ECO:0007669"/>
    <property type="project" value="TreeGrafter"/>
</dbReference>